<proteinExistence type="predicted"/>
<reference evidence="2 3" key="1">
    <citation type="submission" date="2016-10" db="EMBL/GenBank/DDBJ databases">
        <authorList>
            <person name="de Groot N.N."/>
        </authorList>
    </citation>
    <scope>NUCLEOTIDE SEQUENCE [LARGE SCALE GENOMIC DNA]</scope>
    <source>
        <strain evidence="2 3">DSM 19886</strain>
    </source>
</reference>
<organism evidence="2 3">
    <name type="scientific">Kriegella aquimaris</name>
    <dbReference type="NCBI Taxonomy" id="192904"/>
    <lineage>
        <taxon>Bacteria</taxon>
        <taxon>Pseudomonadati</taxon>
        <taxon>Bacteroidota</taxon>
        <taxon>Flavobacteriia</taxon>
        <taxon>Flavobacteriales</taxon>
        <taxon>Flavobacteriaceae</taxon>
        <taxon>Kriegella</taxon>
    </lineage>
</organism>
<dbReference type="OrthoDB" id="1448236at2"/>
<evidence type="ECO:0000313" key="3">
    <source>
        <dbReference type="Proteomes" id="UP000199440"/>
    </source>
</evidence>
<keyword evidence="1" id="KW-0732">Signal</keyword>
<dbReference type="EMBL" id="FNGV01000011">
    <property type="protein sequence ID" value="SDM58386.1"/>
    <property type="molecule type" value="Genomic_DNA"/>
</dbReference>
<evidence type="ECO:0000256" key="1">
    <source>
        <dbReference type="SAM" id="SignalP"/>
    </source>
</evidence>
<feature type="chain" id="PRO_5011507084" evidence="1">
    <location>
        <begin position="20"/>
        <end position="74"/>
    </location>
</feature>
<gene>
    <name evidence="2" type="ORF">SAMN04488514_1111</name>
</gene>
<evidence type="ECO:0000313" key="2">
    <source>
        <dbReference type="EMBL" id="SDM58386.1"/>
    </source>
</evidence>
<feature type="signal peptide" evidence="1">
    <location>
        <begin position="1"/>
        <end position="19"/>
    </location>
</feature>
<accession>A0A1G9UEQ0</accession>
<dbReference type="Proteomes" id="UP000199440">
    <property type="component" value="Unassembled WGS sequence"/>
</dbReference>
<dbReference type="AlphaFoldDB" id="A0A1G9UEQ0"/>
<protein>
    <submittedName>
        <fullName evidence="2">Uncharacterized protein</fullName>
    </submittedName>
</protein>
<keyword evidence="3" id="KW-1185">Reference proteome</keyword>
<dbReference type="RefSeq" id="WP_089893156.1">
    <property type="nucleotide sequence ID" value="NZ_FNGV01000011.1"/>
</dbReference>
<name>A0A1G9UEQ0_9FLAO</name>
<sequence>MKTILTITFVLFIGMAAQAQEAKIDTNIAEVEMADTKEVKLESKTEVARLYKFKNSRVKKALAFTTKRNKAKMA</sequence>